<evidence type="ECO:0000313" key="3">
    <source>
        <dbReference type="Proteomes" id="UP001201980"/>
    </source>
</evidence>
<dbReference type="AlphaFoldDB" id="A0AAD5WS70"/>
<evidence type="ECO:0000256" key="1">
    <source>
        <dbReference type="SAM" id="MobiDB-lite"/>
    </source>
</evidence>
<gene>
    <name evidence="2" type="ORF">MKZ38_001052</name>
</gene>
<organism evidence="2 3">
    <name type="scientific">Zalerion maritima</name>
    <dbReference type="NCBI Taxonomy" id="339359"/>
    <lineage>
        <taxon>Eukaryota</taxon>
        <taxon>Fungi</taxon>
        <taxon>Dikarya</taxon>
        <taxon>Ascomycota</taxon>
        <taxon>Pezizomycotina</taxon>
        <taxon>Sordariomycetes</taxon>
        <taxon>Lulworthiomycetidae</taxon>
        <taxon>Lulworthiales</taxon>
        <taxon>Lulworthiaceae</taxon>
        <taxon>Zalerion</taxon>
    </lineage>
</organism>
<feature type="compositionally biased region" description="Polar residues" evidence="1">
    <location>
        <begin position="226"/>
        <end position="239"/>
    </location>
</feature>
<feature type="region of interest" description="Disordered" evidence="1">
    <location>
        <begin position="522"/>
        <end position="541"/>
    </location>
</feature>
<reference evidence="2" key="1">
    <citation type="submission" date="2022-07" db="EMBL/GenBank/DDBJ databases">
        <title>Draft genome sequence of Zalerion maritima ATCC 34329, a (micro)plastics degrading marine fungus.</title>
        <authorList>
            <person name="Paco A."/>
            <person name="Goncalves M.F.M."/>
            <person name="Rocha-Santos T.A.P."/>
            <person name="Alves A."/>
        </authorList>
    </citation>
    <scope>NUCLEOTIDE SEQUENCE</scope>
    <source>
        <strain evidence="2">ATCC 34329</strain>
    </source>
</reference>
<keyword evidence="3" id="KW-1185">Reference proteome</keyword>
<evidence type="ECO:0000313" key="2">
    <source>
        <dbReference type="EMBL" id="KAJ2902079.1"/>
    </source>
</evidence>
<name>A0AAD5WS70_9PEZI</name>
<dbReference type="EMBL" id="JAKWBI020000125">
    <property type="protein sequence ID" value="KAJ2902079.1"/>
    <property type="molecule type" value="Genomic_DNA"/>
</dbReference>
<feature type="region of interest" description="Disordered" evidence="1">
    <location>
        <begin position="222"/>
        <end position="266"/>
    </location>
</feature>
<proteinExistence type="predicted"/>
<feature type="region of interest" description="Disordered" evidence="1">
    <location>
        <begin position="1"/>
        <end position="30"/>
    </location>
</feature>
<feature type="compositionally biased region" description="Basic and acidic residues" evidence="1">
    <location>
        <begin position="240"/>
        <end position="266"/>
    </location>
</feature>
<dbReference type="Proteomes" id="UP001201980">
    <property type="component" value="Unassembled WGS sequence"/>
</dbReference>
<accession>A0AAD5WS70</accession>
<sequence length="570" mass="63040">MAFRQPQRQLRIIPVEDDRRPTPQPAPQAIPPLVESQTRIIFSPATDAITPTSSIISPTQRTVSTPGRSRFSDLGSLQSAVVRSIHNDDDSQLLSATYSEALEDDAELDSLDSHLPEFRATPSQAELLPFSHSNPVLPTHDGLGSFHLDHPAASVNVQEQLYAFEKFNPRRVKRRRESLELAQRELEGEEARDAEKMRRIESWRLEQSKYLLQEIEKETRRRGINITAQSPVSGSQRQRSQADADSESRSTEWHDQDDPAGQRKKDVTWTQTIKSVIRELVSIEDKILSVLFGEALPDEDDDLSSTPRASELNISTDAITQHDQNWQDRILARIARELGLLVHRLSDHPGAFSTYVRMQQMPLPYAGLPVIPEAAVPDQQSSSDGSVASIQFQPTIKHAMISQPIDIPSAKQTSAPASNAAQAGNDEYGSAFTQQEWEQELDIKMVFRYLRSRFTSRSAASSPPVISATATSASHFGLASSQDAAAKAARVRLHHPLVSRSRPVERRTFKATVPTSPITLRHASSCASQSTRRSVRRGSGSSRHYWDIGASVGTGSIIASTGPMGSWGDV</sequence>
<protein>
    <submittedName>
        <fullName evidence="2">Uncharacterized protein</fullName>
    </submittedName>
</protein>
<comment type="caution">
    <text evidence="2">The sequence shown here is derived from an EMBL/GenBank/DDBJ whole genome shotgun (WGS) entry which is preliminary data.</text>
</comment>